<feature type="domain" description="Helicase C-terminal" evidence="2">
    <location>
        <begin position="204"/>
        <end position="289"/>
    </location>
</feature>
<dbReference type="PANTHER" id="PTHR47396:SF1">
    <property type="entry name" value="ATP-DEPENDENT HELICASE IRC3-RELATED"/>
    <property type="match status" value="1"/>
</dbReference>
<dbReference type="InterPro" id="IPR027417">
    <property type="entry name" value="P-loop_NTPase"/>
</dbReference>
<dbReference type="Pfam" id="PF18135">
    <property type="entry name" value="Type_ISP_C"/>
    <property type="match status" value="1"/>
</dbReference>
<dbReference type="SMART" id="SM00490">
    <property type="entry name" value="HELICc"/>
    <property type="match status" value="1"/>
</dbReference>
<comment type="caution">
    <text evidence="3">The sequence shown here is derived from an EMBL/GenBank/DDBJ whole genome shotgun (WGS) entry which is preliminary data.</text>
</comment>
<dbReference type="PANTHER" id="PTHR47396">
    <property type="entry name" value="TYPE I RESTRICTION ENZYME ECOKI R PROTEIN"/>
    <property type="match status" value="1"/>
</dbReference>
<feature type="region of interest" description="Disordered" evidence="1">
    <location>
        <begin position="649"/>
        <end position="672"/>
    </location>
</feature>
<evidence type="ECO:0000313" key="3">
    <source>
        <dbReference type="EMBL" id="RDU59919.1"/>
    </source>
</evidence>
<dbReference type="Pfam" id="PF07669">
    <property type="entry name" value="Eco57I"/>
    <property type="match status" value="1"/>
</dbReference>
<evidence type="ECO:0000313" key="4">
    <source>
        <dbReference type="Proteomes" id="UP000256599"/>
    </source>
</evidence>
<dbReference type="Pfam" id="PF00271">
    <property type="entry name" value="Helicase_C"/>
    <property type="match status" value="1"/>
</dbReference>
<gene>
    <name evidence="3" type="ORF">CQA63_04880</name>
</gene>
<dbReference type="EMBL" id="NXLR01000007">
    <property type="protein sequence ID" value="RDU59919.1"/>
    <property type="molecule type" value="Genomic_DNA"/>
</dbReference>
<dbReference type="GO" id="GO:0006304">
    <property type="term" value="P:DNA modification"/>
    <property type="evidence" value="ECO:0007669"/>
    <property type="project" value="InterPro"/>
</dbReference>
<feature type="compositionally biased region" description="Polar residues" evidence="1">
    <location>
        <begin position="1142"/>
        <end position="1157"/>
    </location>
</feature>
<dbReference type="InterPro" id="IPR041635">
    <property type="entry name" value="Type_ISP_LLaBIII_C"/>
</dbReference>
<dbReference type="Proteomes" id="UP000256599">
    <property type="component" value="Unassembled WGS sequence"/>
</dbReference>
<sequence>MFSTYQSIDVLIEAQKYFKHQIKFIINDEAHRTAGVQKLDGEGEKREISVWQKTHNNALLNAKYRLYLTATPRIYSPEAKNKKTDQDLLLFSMDDEKLFGSEIYNLKFYQAIQEGLLSDFRVVISYISEEYISKFLSELSKQSKLDEHKNLDIERTGKYVALSHALKKQNLHFINTDGTREEFKEDGIPLKRAIAFHRSIRDSKIMEEHFPKVSPEIDVKHIDGTFNAYEKAEKLAWLSDGGKGCLVLSNAKCLTEGIDVPNLDAVCFLDKRDSVVDIVQAVGRAIRKSEGKKYGYIILPILLSEKEIQNYDATLRNNKKFKIVWDVLKALRSHDERLVDEARINEVLMEAYMPQEANMPEGGLFGLDELLSAMHNAIPKHLGDLQYWENYAPDVGDSIERLGLRITTLTQENANIKKLFTHFCKSLQNSLNASFEESEAIALIAQHIVTKPIFEHIFPHVNFATFDKVSAELEKFYEKLLAMGLGAERESLEKFYMNVKSRAEFAQSDKSKQNLIKNLYDTLFKKAFKKDQQKLGIVCTPLEGVDFIIHSIAYALKKHFNKNLSDNNVHICDPFTGTGTFITRLIQSGYLDSNLESKYKKELWANEITLLGYYIAQINISASYHERLLKLRETSALGRHSSDLENFEGSQAHSLASPPKFSKNPQSPTANLRSLESQAVLQSKDFPLEQHNPKNSSTTLECQNINEMNLHDSQSPFCHSKHCEETSPELPATPLVCHSERSEESLSESLVAKRDSSPLAGVQNDKIISLAGSQVCHHEGGRSPTEESLLSTKDSLTETLERRLLCHSERSEESLKESLVAHRDSSVVSLPQNDNSGRVSSNPKSNSSLENQAKNDKIPNHIGDLDKANPQEQDYILMDNLLFTDTFNTYTPDSKGFKVHIAKRESESYQGEYFKKNYQKITEFKNTDFKVFVGNPPYSTGQESANDNNQNTEYPYLEQRIAETYQQESIATSTTNASYDSFKLAIRYCSDRIGESGGIIGFITNGSFIDNNTDDGFRASLASEFDYIYIFNLRGNAGTAGELRKKEGGGFFDSGSKTPAAIVLLIKSGCEELLFDSPEIFEVCDSSLSQESEESLKESLVAKRDSSVVSLPQNDKLCYPQGKLLCHSEGFMPEESLPESLVANSNSSLDSQAQNDKMTSHSKGVPHSKAAIYYYDIGDYKSREEKLNTLNTLKSIETLDTQGLWSKIEPNKDYDWINQRDYSFMAFMPIGNTDSKLKSLQTLKNIKNKDKLDSELLQEDYVDIFEMFSAGVKSNRDSWIYNFSRKELESNMRFMIANYNAEVAKREQDAGYQPIMDETKIKWTDNLKSSYSKNFRIVFDSEKIQSSFYRPFCKMPTYYDKSLFHSTYKMSLLYPSCNLLNLTICVVGRGSNKEFSALMTSYIIEYALLQNSQCFPLYYYEELDSIISKEEALLKGISEATYKQMQDNPQSSFYHRKDAIRDEALARFREVYKAFWEIHPEYKAPCNAGDSTLLLSQMRNCSFTKESKAFQARGEGSLVSLNDRAESAESAIYRCEISKDSIFYYIYALLNHPTYKAKYKDNLSKMLPRIPFMKDFFGFEKAGRELASLHLNYEAWVEKGDFSAPCGAFACLAKDLRESKESAKGLFANNVREMAAAELANLGENDFRIDKLKFRTKGITDTILFNEKIAIVNIPPKAYEYVVNGKSAIEWIMDRYAVSVDTKSGIVNDPNLYVSQEGALAGLKGGRYALNLLLSVIEMSVRSVEVIGGMPKYEVLEV</sequence>
<feature type="region of interest" description="Disordered" evidence="1">
    <location>
        <begin position="1137"/>
        <end position="1164"/>
    </location>
</feature>
<dbReference type="InterPro" id="IPR006935">
    <property type="entry name" value="Helicase/UvrB_N"/>
</dbReference>
<organism evidence="3 4">
    <name type="scientific">Helicobacter marmotae</name>
    <dbReference type="NCBI Taxonomy" id="152490"/>
    <lineage>
        <taxon>Bacteria</taxon>
        <taxon>Pseudomonadati</taxon>
        <taxon>Campylobacterota</taxon>
        <taxon>Epsilonproteobacteria</taxon>
        <taxon>Campylobacterales</taxon>
        <taxon>Helicobacteraceae</taxon>
        <taxon>Helicobacter</taxon>
    </lineage>
</organism>
<feature type="compositionally biased region" description="Basic and acidic residues" evidence="1">
    <location>
        <begin position="816"/>
        <end position="825"/>
    </location>
</feature>
<dbReference type="GO" id="GO:0005524">
    <property type="term" value="F:ATP binding"/>
    <property type="evidence" value="ECO:0007669"/>
    <property type="project" value="InterPro"/>
</dbReference>
<dbReference type="Gene3D" id="3.40.50.150">
    <property type="entry name" value="Vaccinia Virus protein VP39"/>
    <property type="match status" value="2"/>
</dbReference>
<keyword evidence="4" id="KW-1185">Reference proteome</keyword>
<dbReference type="InterPro" id="IPR053980">
    <property type="entry name" value="ISP_coupler"/>
</dbReference>
<dbReference type="InterPro" id="IPR011639">
    <property type="entry name" value="MethylTrfase_TaqI-like_dom"/>
</dbReference>
<dbReference type="InterPro" id="IPR029063">
    <property type="entry name" value="SAM-dependent_MTases_sf"/>
</dbReference>
<dbReference type="Gene3D" id="3.40.50.300">
    <property type="entry name" value="P-loop containing nucleotide triphosphate hydrolases"/>
    <property type="match status" value="2"/>
</dbReference>
<dbReference type="CDD" id="cd18785">
    <property type="entry name" value="SF2_C"/>
    <property type="match status" value="1"/>
</dbReference>
<feature type="region of interest" description="Disordered" evidence="1">
    <location>
        <begin position="775"/>
        <end position="794"/>
    </location>
</feature>
<reference evidence="3 4" key="1">
    <citation type="submission" date="2018-04" db="EMBL/GenBank/DDBJ databases">
        <title>Novel Campyloabacter and Helicobacter Species and Strains.</title>
        <authorList>
            <person name="Mannion A.J."/>
            <person name="Shen Z."/>
            <person name="Fox J.G."/>
        </authorList>
    </citation>
    <scope>NUCLEOTIDE SEQUENCE [LARGE SCALE GENOMIC DNA]</scope>
    <source>
        <strain evidence="3 4">MIT 98-6070</strain>
    </source>
</reference>
<dbReference type="SUPFAM" id="SSF53335">
    <property type="entry name" value="S-adenosyl-L-methionine-dependent methyltransferases"/>
    <property type="match status" value="1"/>
</dbReference>
<protein>
    <recommendedName>
        <fullName evidence="2">Helicase C-terminal domain-containing protein</fullName>
    </recommendedName>
</protein>
<dbReference type="InterPro" id="IPR050742">
    <property type="entry name" value="Helicase_Restrict-Modif_Enz"/>
</dbReference>
<name>A0A3D8I452_9HELI</name>
<feature type="compositionally biased region" description="Polar residues" evidence="1">
    <location>
        <begin position="663"/>
        <end position="672"/>
    </location>
</feature>
<dbReference type="GO" id="GO:0003677">
    <property type="term" value="F:DNA binding"/>
    <property type="evidence" value="ECO:0007669"/>
    <property type="project" value="InterPro"/>
</dbReference>
<feature type="region of interest" description="Disordered" evidence="1">
    <location>
        <begin position="816"/>
        <end position="867"/>
    </location>
</feature>
<accession>A0A3D8I452</accession>
<evidence type="ECO:0000259" key="2">
    <source>
        <dbReference type="SMART" id="SM00490"/>
    </source>
</evidence>
<proteinExistence type="predicted"/>
<dbReference type="GO" id="GO:0005829">
    <property type="term" value="C:cytosol"/>
    <property type="evidence" value="ECO:0007669"/>
    <property type="project" value="TreeGrafter"/>
</dbReference>
<dbReference type="Pfam" id="PF04851">
    <property type="entry name" value="ResIII"/>
    <property type="match status" value="1"/>
</dbReference>
<dbReference type="Pfam" id="PF22240">
    <property type="entry name" value="ISP_coupler"/>
    <property type="match status" value="1"/>
</dbReference>
<feature type="compositionally biased region" description="Polar residues" evidence="1">
    <location>
        <begin position="826"/>
        <end position="852"/>
    </location>
</feature>
<evidence type="ECO:0000256" key="1">
    <source>
        <dbReference type="SAM" id="MobiDB-lite"/>
    </source>
</evidence>
<feature type="compositionally biased region" description="Basic and acidic residues" evidence="1">
    <location>
        <begin position="776"/>
        <end position="785"/>
    </location>
</feature>
<feature type="compositionally biased region" description="Basic and acidic residues" evidence="1">
    <location>
        <begin position="853"/>
        <end position="867"/>
    </location>
</feature>
<dbReference type="GO" id="GO:0016787">
    <property type="term" value="F:hydrolase activity"/>
    <property type="evidence" value="ECO:0007669"/>
    <property type="project" value="InterPro"/>
</dbReference>
<dbReference type="SUPFAM" id="SSF52540">
    <property type="entry name" value="P-loop containing nucleoside triphosphate hydrolases"/>
    <property type="match status" value="1"/>
</dbReference>
<dbReference type="InterPro" id="IPR001650">
    <property type="entry name" value="Helicase_C-like"/>
</dbReference>
<dbReference type="GO" id="GO:0009007">
    <property type="term" value="F:site-specific DNA-methyltransferase (adenine-specific) activity"/>
    <property type="evidence" value="ECO:0007669"/>
    <property type="project" value="UniProtKB-EC"/>
</dbReference>